<dbReference type="InterPro" id="IPR021967">
    <property type="entry name" value="Nup98_C"/>
</dbReference>
<dbReference type="OrthoDB" id="3797628at2759"/>
<reference evidence="2 3" key="1">
    <citation type="submission" date="2018-06" db="EMBL/GenBank/DDBJ databases">
        <title>Whole genome sequencing of Candida tropicalis (genome annotated by CSBL at Korea University).</title>
        <authorList>
            <person name="Ahn J."/>
        </authorList>
    </citation>
    <scope>NUCLEOTIDE SEQUENCE [LARGE SCALE GENOMIC DNA]</scope>
    <source>
        <strain evidence="2 3">ATCC 20962</strain>
    </source>
</reference>
<dbReference type="Pfam" id="PF12110">
    <property type="entry name" value="Nup96"/>
    <property type="match status" value="1"/>
</dbReference>
<protein>
    <recommendedName>
        <fullName evidence="1">Nuclear pore complex protein NUP96 C-terminal domain-containing protein</fullName>
    </recommendedName>
</protein>
<evidence type="ECO:0000259" key="1">
    <source>
        <dbReference type="Pfam" id="PF12110"/>
    </source>
</evidence>
<gene>
    <name evidence="2" type="ORF">Cantr_05679</name>
</gene>
<sequence length="273" mass="30204">MTSALAPFAAKPKTKQDRLSIQNVDDLLFSDFNQKSMNVSTPTKELTPIDDMDESEDIFNDNIPTIFGTLLSKSKVGTRENTYPILKETSGFQFKNLETAGQEKEEKDIVTLASALFDDIEVSESTVPNITTTLVERTRKSYLEIGFNKAIQAAIDANSNHLSVVVTLSDSNDAVIRTIAKNQLDSWSSRNATHTIPKPIIKVYQLLAGEFDKITIGLPWNLGLALKLFYGDFKDITSLIKEFKYLLPLESPVADILNLYIGGISSSSIESTV</sequence>
<accession>A0A367XR38</accession>
<dbReference type="STRING" id="5486.A0A367XR38"/>
<dbReference type="AlphaFoldDB" id="A0A367XR38"/>
<comment type="caution">
    <text evidence="2">The sequence shown here is derived from an EMBL/GenBank/DDBJ whole genome shotgun (WGS) entry which is preliminary data.</text>
</comment>
<evidence type="ECO:0000313" key="2">
    <source>
        <dbReference type="EMBL" id="RCK56093.1"/>
    </source>
</evidence>
<dbReference type="Gene3D" id="1.25.40.690">
    <property type="match status" value="1"/>
</dbReference>
<proteinExistence type="predicted"/>
<feature type="domain" description="Nuclear pore complex protein NUP96 C-terminal" evidence="1">
    <location>
        <begin position="148"/>
        <end position="245"/>
    </location>
</feature>
<dbReference type="Proteomes" id="UP000253472">
    <property type="component" value="Unassembled WGS sequence"/>
</dbReference>
<keyword evidence="3" id="KW-1185">Reference proteome</keyword>
<name>A0A367XR38_9ASCO</name>
<organism evidence="2 3">
    <name type="scientific">Candida viswanathii</name>
    <dbReference type="NCBI Taxonomy" id="5486"/>
    <lineage>
        <taxon>Eukaryota</taxon>
        <taxon>Fungi</taxon>
        <taxon>Dikarya</taxon>
        <taxon>Ascomycota</taxon>
        <taxon>Saccharomycotina</taxon>
        <taxon>Pichiomycetes</taxon>
        <taxon>Debaryomycetaceae</taxon>
        <taxon>Candida/Lodderomyces clade</taxon>
        <taxon>Candida</taxon>
    </lineage>
</organism>
<dbReference type="EMBL" id="QLNQ01000029">
    <property type="protein sequence ID" value="RCK56093.1"/>
    <property type="molecule type" value="Genomic_DNA"/>
</dbReference>
<evidence type="ECO:0000313" key="3">
    <source>
        <dbReference type="Proteomes" id="UP000253472"/>
    </source>
</evidence>